<name>A0A1F5YEQ3_9BACT</name>
<dbReference type="SUPFAM" id="SSF102198">
    <property type="entry name" value="Putative cyclase"/>
    <property type="match status" value="1"/>
</dbReference>
<dbReference type="EMBL" id="MFJB01000091">
    <property type="protein sequence ID" value="OGF98660.1"/>
    <property type="molecule type" value="Genomic_DNA"/>
</dbReference>
<accession>A0A1F5YEQ3</accession>
<reference evidence="1 2" key="1">
    <citation type="journal article" date="2016" name="Nat. Commun.">
        <title>Thousands of microbial genomes shed light on interconnected biogeochemical processes in an aquifer system.</title>
        <authorList>
            <person name="Anantharaman K."/>
            <person name="Brown C.T."/>
            <person name="Hug L.A."/>
            <person name="Sharon I."/>
            <person name="Castelle C.J."/>
            <person name="Probst A.J."/>
            <person name="Thomas B.C."/>
            <person name="Singh A."/>
            <person name="Wilkins M.J."/>
            <person name="Karaoz U."/>
            <person name="Brodie E.L."/>
            <person name="Williams K.H."/>
            <person name="Hubbard S.S."/>
            <person name="Banfield J.F."/>
        </authorList>
    </citation>
    <scope>NUCLEOTIDE SEQUENCE [LARGE SCALE GENOMIC DNA]</scope>
</reference>
<organism evidence="1 2">
    <name type="scientific">Candidatus Gottesmanbacteria bacterium RBG_16_38_7b</name>
    <dbReference type="NCBI Taxonomy" id="1798372"/>
    <lineage>
        <taxon>Bacteria</taxon>
        <taxon>Candidatus Gottesmaniibacteriota</taxon>
    </lineage>
</organism>
<sequence>MRAKFIDLSWDFSNDIPVYPGDPKVEIKQKYSLKKGGFSLHNYRFSGHCSTHIDAPAHFVEGGKTLVEIPLDNFSGEGVLIKALNSNVIDIDILNNIKVIKNQFVLFYTGFAEKILSRDYFANHPVLSEKLAIRLSELKVKMVGIDCPSPDIKPYTIHKILLSHDILIIENLCNLDKLPEKFRVFAFPLKVRTDGVPVRVVAEKI</sequence>
<dbReference type="PANTHER" id="PTHR31118">
    <property type="entry name" value="CYCLASE-LIKE PROTEIN 2"/>
    <property type="match status" value="1"/>
</dbReference>
<dbReference type="PANTHER" id="PTHR31118:SF32">
    <property type="entry name" value="KYNURENINE FORMAMIDASE"/>
    <property type="match status" value="1"/>
</dbReference>
<dbReference type="AlphaFoldDB" id="A0A1F5YEQ3"/>
<dbReference type="Gene3D" id="3.50.30.50">
    <property type="entry name" value="Putative cyclase"/>
    <property type="match status" value="1"/>
</dbReference>
<dbReference type="Pfam" id="PF04199">
    <property type="entry name" value="Cyclase"/>
    <property type="match status" value="1"/>
</dbReference>
<dbReference type="Proteomes" id="UP000177396">
    <property type="component" value="Unassembled WGS sequence"/>
</dbReference>
<gene>
    <name evidence="1" type="ORF">A2153_04170</name>
</gene>
<dbReference type="GO" id="GO:0019441">
    <property type="term" value="P:L-tryptophan catabolic process to kynurenine"/>
    <property type="evidence" value="ECO:0007669"/>
    <property type="project" value="InterPro"/>
</dbReference>
<protein>
    <recommendedName>
        <fullName evidence="3">Cyclase</fullName>
    </recommendedName>
</protein>
<proteinExistence type="predicted"/>
<evidence type="ECO:0000313" key="1">
    <source>
        <dbReference type="EMBL" id="OGF98660.1"/>
    </source>
</evidence>
<comment type="caution">
    <text evidence="1">The sequence shown here is derived from an EMBL/GenBank/DDBJ whole genome shotgun (WGS) entry which is preliminary data.</text>
</comment>
<dbReference type="InterPro" id="IPR037175">
    <property type="entry name" value="KFase_sf"/>
</dbReference>
<dbReference type="GO" id="GO:0004061">
    <property type="term" value="F:arylformamidase activity"/>
    <property type="evidence" value="ECO:0007669"/>
    <property type="project" value="InterPro"/>
</dbReference>
<dbReference type="InterPro" id="IPR007325">
    <property type="entry name" value="KFase/CYL"/>
</dbReference>
<evidence type="ECO:0008006" key="3">
    <source>
        <dbReference type="Google" id="ProtNLM"/>
    </source>
</evidence>
<evidence type="ECO:0000313" key="2">
    <source>
        <dbReference type="Proteomes" id="UP000177396"/>
    </source>
</evidence>